<evidence type="ECO:0000313" key="1">
    <source>
        <dbReference type="EMBL" id="QQE73905.1"/>
    </source>
</evidence>
<protein>
    <submittedName>
        <fullName evidence="1">DsrE family protein</fullName>
    </submittedName>
</protein>
<dbReference type="SUPFAM" id="SSF75169">
    <property type="entry name" value="DsrEFH-like"/>
    <property type="match status" value="1"/>
</dbReference>
<dbReference type="Gene3D" id="3.40.1260.10">
    <property type="entry name" value="DsrEFH-like"/>
    <property type="match status" value="1"/>
</dbReference>
<reference evidence="2" key="2">
    <citation type="submission" date="2021-04" db="EMBL/GenBank/DDBJ databases">
        <title>Brevibacillus composti FJAT-54423, complete genome.</title>
        <authorList>
            <person name="Tang R."/>
        </authorList>
    </citation>
    <scope>NUCLEOTIDE SEQUENCE</scope>
    <source>
        <strain evidence="2">FJAT-54424</strain>
    </source>
</reference>
<sequence length="112" mass="12378">MKNKVILIASDQFGKGEPELGAAVLENFLVQLKQAEQKPVAIFCMNRGVYTLTDHSLSHLHLKELEEQGVPVFGCKTCVEHYGLVDELKAGKIAGLNHFMELAGQHEVFTIS</sequence>
<dbReference type="EMBL" id="CP073708">
    <property type="protein sequence ID" value="QUO40990.1"/>
    <property type="molecule type" value="Genomic_DNA"/>
</dbReference>
<evidence type="ECO:0000313" key="2">
    <source>
        <dbReference type="EMBL" id="QUO40990.1"/>
    </source>
</evidence>
<name>A0A7T5JND7_9BACL</name>
<evidence type="ECO:0000313" key="3">
    <source>
        <dbReference type="Proteomes" id="UP000595847"/>
    </source>
</evidence>
<dbReference type="InterPro" id="IPR027396">
    <property type="entry name" value="DsrEFH-like"/>
</dbReference>
<dbReference type="Pfam" id="PF02635">
    <property type="entry name" value="DsrE"/>
    <property type="match status" value="1"/>
</dbReference>
<evidence type="ECO:0000313" key="4">
    <source>
        <dbReference type="Proteomes" id="UP000677234"/>
    </source>
</evidence>
<reference evidence="1 3" key="1">
    <citation type="submission" date="2020-12" db="EMBL/GenBank/DDBJ databases">
        <title>strain FJAT-54423T represents a novel species of the genus Brevibacillus.</title>
        <authorList>
            <person name="Tang R."/>
        </authorList>
    </citation>
    <scope>NUCLEOTIDE SEQUENCE [LARGE SCALE GENOMIC DNA]</scope>
    <source>
        <strain evidence="1 3">FJAT-54423</strain>
    </source>
</reference>
<dbReference type="AlphaFoldDB" id="A0A7T5JND7"/>
<dbReference type="Proteomes" id="UP000595847">
    <property type="component" value="Chromosome"/>
</dbReference>
<gene>
    <name evidence="1" type="ORF">JD108_18905</name>
    <name evidence="2" type="ORF">KDJ56_18845</name>
</gene>
<keyword evidence="4" id="KW-1185">Reference proteome</keyword>
<dbReference type="RefSeq" id="WP_198827502.1">
    <property type="nucleotide sequence ID" value="NZ_CP066308.1"/>
</dbReference>
<organism evidence="1 3">
    <name type="scientific">Brevibacillus composti</name>
    <dbReference type="NCBI Taxonomy" id="2796470"/>
    <lineage>
        <taxon>Bacteria</taxon>
        <taxon>Bacillati</taxon>
        <taxon>Bacillota</taxon>
        <taxon>Bacilli</taxon>
        <taxon>Bacillales</taxon>
        <taxon>Paenibacillaceae</taxon>
        <taxon>Brevibacillus</taxon>
    </lineage>
</organism>
<accession>A0A7T5JND7</accession>
<dbReference type="InterPro" id="IPR003787">
    <property type="entry name" value="Sulphur_relay_DsrE/F-like"/>
</dbReference>
<dbReference type="EMBL" id="CP066308">
    <property type="protein sequence ID" value="QQE73905.1"/>
    <property type="molecule type" value="Genomic_DNA"/>
</dbReference>
<dbReference type="KEGG" id="bcop:JD108_18905"/>
<dbReference type="Proteomes" id="UP000677234">
    <property type="component" value="Chromosome"/>
</dbReference>
<proteinExistence type="predicted"/>